<dbReference type="Proteomes" id="UP000314294">
    <property type="component" value="Unassembled WGS sequence"/>
</dbReference>
<feature type="compositionally biased region" description="Basic and acidic residues" evidence="1">
    <location>
        <begin position="102"/>
        <end position="113"/>
    </location>
</feature>
<protein>
    <submittedName>
        <fullName evidence="2">Uncharacterized protein</fullName>
    </submittedName>
</protein>
<gene>
    <name evidence="2" type="ORF">EYF80_001877</name>
</gene>
<keyword evidence="3" id="KW-1185">Reference proteome</keyword>
<accession>A0A4Z2JDT0</accession>
<evidence type="ECO:0000313" key="2">
    <source>
        <dbReference type="EMBL" id="TNN87913.1"/>
    </source>
</evidence>
<sequence length="131" mass="14662">MEGTVARAGAVTLLIQDSSRLAVVEAAYIYMMIRAQQRFDRRSGVDPRTLLVPLKYHDSKVEMESQRSLSNEGKMEANMLGRMRDCKHSRLQMKLEGASGTQRRDVGGGKIGEDGDWNDGITDEGGKMRER</sequence>
<evidence type="ECO:0000313" key="3">
    <source>
        <dbReference type="Proteomes" id="UP000314294"/>
    </source>
</evidence>
<feature type="region of interest" description="Disordered" evidence="1">
    <location>
        <begin position="90"/>
        <end position="131"/>
    </location>
</feature>
<evidence type="ECO:0000256" key="1">
    <source>
        <dbReference type="SAM" id="MobiDB-lite"/>
    </source>
</evidence>
<reference evidence="2 3" key="1">
    <citation type="submission" date="2019-03" db="EMBL/GenBank/DDBJ databases">
        <title>First draft genome of Liparis tanakae, snailfish: a comprehensive survey of snailfish specific genes.</title>
        <authorList>
            <person name="Kim W."/>
            <person name="Song I."/>
            <person name="Jeong J.-H."/>
            <person name="Kim D."/>
            <person name="Kim S."/>
            <person name="Ryu S."/>
            <person name="Song J.Y."/>
            <person name="Lee S.K."/>
        </authorList>
    </citation>
    <scope>NUCLEOTIDE SEQUENCE [LARGE SCALE GENOMIC DNA]</scope>
    <source>
        <tissue evidence="2">Muscle</tissue>
    </source>
</reference>
<dbReference type="EMBL" id="SRLO01000008">
    <property type="protein sequence ID" value="TNN87913.1"/>
    <property type="molecule type" value="Genomic_DNA"/>
</dbReference>
<comment type="caution">
    <text evidence="2">The sequence shown here is derived from an EMBL/GenBank/DDBJ whole genome shotgun (WGS) entry which is preliminary data.</text>
</comment>
<proteinExistence type="predicted"/>
<name>A0A4Z2JDT0_9TELE</name>
<dbReference type="AlphaFoldDB" id="A0A4Z2JDT0"/>
<organism evidence="2 3">
    <name type="scientific">Liparis tanakae</name>
    <name type="common">Tanaka's snailfish</name>
    <dbReference type="NCBI Taxonomy" id="230148"/>
    <lineage>
        <taxon>Eukaryota</taxon>
        <taxon>Metazoa</taxon>
        <taxon>Chordata</taxon>
        <taxon>Craniata</taxon>
        <taxon>Vertebrata</taxon>
        <taxon>Euteleostomi</taxon>
        <taxon>Actinopterygii</taxon>
        <taxon>Neopterygii</taxon>
        <taxon>Teleostei</taxon>
        <taxon>Neoteleostei</taxon>
        <taxon>Acanthomorphata</taxon>
        <taxon>Eupercaria</taxon>
        <taxon>Perciformes</taxon>
        <taxon>Cottioidei</taxon>
        <taxon>Cottales</taxon>
        <taxon>Liparidae</taxon>
        <taxon>Liparis</taxon>
    </lineage>
</organism>